<gene>
    <name evidence="7" type="ORF">SAMN05660742_11783</name>
</gene>
<evidence type="ECO:0000256" key="1">
    <source>
        <dbReference type="ARBA" id="ARBA00004141"/>
    </source>
</evidence>
<proteinExistence type="inferred from homology"/>
<dbReference type="InterPro" id="IPR005226">
    <property type="entry name" value="UPF0014_fam"/>
</dbReference>
<feature type="transmembrane region" description="Helical" evidence="6">
    <location>
        <begin position="117"/>
        <end position="138"/>
    </location>
</feature>
<feature type="transmembrane region" description="Helical" evidence="6">
    <location>
        <begin position="210"/>
        <end position="234"/>
    </location>
</feature>
<keyword evidence="3 6" id="KW-0812">Transmembrane</keyword>
<feature type="transmembrane region" description="Helical" evidence="6">
    <location>
        <begin position="89"/>
        <end position="111"/>
    </location>
</feature>
<dbReference type="Proteomes" id="UP000199662">
    <property type="component" value="Unassembled WGS sequence"/>
</dbReference>
<evidence type="ECO:0000313" key="8">
    <source>
        <dbReference type="Proteomes" id="UP000199662"/>
    </source>
</evidence>
<comment type="subcellular location">
    <subcellularLocation>
        <location evidence="1">Membrane</location>
        <topology evidence="1">Multi-pass membrane protein</topology>
    </subcellularLocation>
</comment>
<sequence>MTNLSLAMTFALVLLALYLSYKDKIGLEKDIMIGSVRAVLQLTVIGFILTYVFDLNNIFVTTLILGLMVYNAAVVSAKRGRGIYHIQRIAFFALLFGLVITLGALLAFGAVEYQPSQVIPISGMVVGNSMIAASLVFNNLRENFLRRREEIEIKLCLGATSREAATSIIRQTIRSAMLPSIDSMKTLGIVQLPGMMTGLILAGLPPTDAIKYQIMVAFMLVGAVSVSVFIAAYWGSKSFFTEFEQLRQP</sequence>
<evidence type="ECO:0000256" key="2">
    <source>
        <dbReference type="ARBA" id="ARBA00005268"/>
    </source>
</evidence>
<keyword evidence="4 6" id="KW-1133">Transmembrane helix</keyword>
<evidence type="ECO:0000256" key="4">
    <source>
        <dbReference type="ARBA" id="ARBA00022989"/>
    </source>
</evidence>
<dbReference type="GO" id="GO:0005886">
    <property type="term" value="C:plasma membrane"/>
    <property type="evidence" value="ECO:0007669"/>
    <property type="project" value="TreeGrafter"/>
</dbReference>
<accession>A0A1H7BSF1</accession>
<evidence type="ECO:0000256" key="3">
    <source>
        <dbReference type="ARBA" id="ARBA00022692"/>
    </source>
</evidence>
<feature type="transmembrane region" description="Helical" evidence="6">
    <location>
        <begin position="58"/>
        <end position="77"/>
    </location>
</feature>
<protein>
    <submittedName>
        <fullName evidence="7">Putative ABC transport system permease protein</fullName>
    </submittedName>
</protein>
<organism evidence="7 8">
    <name type="scientific">Propionispira arboris</name>
    <dbReference type="NCBI Taxonomy" id="84035"/>
    <lineage>
        <taxon>Bacteria</taxon>
        <taxon>Bacillati</taxon>
        <taxon>Bacillota</taxon>
        <taxon>Negativicutes</taxon>
        <taxon>Selenomonadales</taxon>
        <taxon>Selenomonadaceae</taxon>
        <taxon>Propionispira</taxon>
    </lineage>
</organism>
<dbReference type="RefSeq" id="WP_091833675.1">
    <property type="nucleotide sequence ID" value="NZ_FNZK01000017.1"/>
</dbReference>
<feature type="transmembrane region" description="Helical" evidence="6">
    <location>
        <begin position="33"/>
        <end position="52"/>
    </location>
</feature>
<reference evidence="7 8" key="1">
    <citation type="submission" date="2016-10" db="EMBL/GenBank/DDBJ databases">
        <authorList>
            <person name="de Groot N.N."/>
        </authorList>
    </citation>
    <scope>NUCLEOTIDE SEQUENCE [LARGE SCALE GENOMIC DNA]</scope>
    <source>
        <strain evidence="7 8">DSM 2179</strain>
    </source>
</reference>
<dbReference type="Pfam" id="PF03649">
    <property type="entry name" value="UPF0014"/>
    <property type="match status" value="1"/>
</dbReference>
<feature type="transmembrane region" description="Helical" evidence="6">
    <location>
        <begin position="6"/>
        <end position="21"/>
    </location>
</feature>
<feature type="transmembrane region" description="Helical" evidence="6">
    <location>
        <begin position="186"/>
        <end position="204"/>
    </location>
</feature>
<evidence type="ECO:0000256" key="6">
    <source>
        <dbReference type="SAM" id="Phobius"/>
    </source>
</evidence>
<dbReference type="EMBL" id="FNZK01000017">
    <property type="protein sequence ID" value="SEJ79964.1"/>
    <property type="molecule type" value="Genomic_DNA"/>
</dbReference>
<keyword evidence="5 6" id="KW-0472">Membrane</keyword>
<dbReference type="AlphaFoldDB" id="A0A1H7BSF1"/>
<evidence type="ECO:0000313" key="7">
    <source>
        <dbReference type="EMBL" id="SEJ79964.1"/>
    </source>
</evidence>
<dbReference type="PANTHER" id="PTHR30028:SF0">
    <property type="entry name" value="PROTEIN ALUMINUM SENSITIVE 3"/>
    <property type="match status" value="1"/>
</dbReference>
<evidence type="ECO:0000256" key="5">
    <source>
        <dbReference type="ARBA" id="ARBA00023136"/>
    </source>
</evidence>
<dbReference type="PANTHER" id="PTHR30028">
    <property type="entry name" value="UPF0014 INNER MEMBRANE PROTEIN YBBM-RELATED"/>
    <property type="match status" value="1"/>
</dbReference>
<comment type="similarity">
    <text evidence="2">Belongs to the UPF0014 family.</text>
</comment>
<name>A0A1H7BSF1_9FIRM</name>
<keyword evidence="8" id="KW-1185">Reference proteome</keyword>
<dbReference type="STRING" id="84035.SAMN05660742_11783"/>